<dbReference type="AlphaFoldDB" id="A0ABD6G7Z7"/>
<organism evidence="1 2">
    <name type="scientific">Agrobacterium vitis</name>
    <name type="common">Rhizobium vitis</name>
    <dbReference type="NCBI Taxonomy" id="373"/>
    <lineage>
        <taxon>Bacteria</taxon>
        <taxon>Pseudomonadati</taxon>
        <taxon>Pseudomonadota</taxon>
        <taxon>Alphaproteobacteria</taxon>
        <taxon>Hyphomicrobiales</taxon>
        <taxon>Rhizobiaceae</taxon>
        <taxon>Rhizobium/Agrobacterium group</taxon>
        <taxon>Agrobacterium</taxon>
    </lineage>
</organism>
<reference evidence="1 2" key="1">
    <citation type="submission" date="2019-11" db="EMBL/GenBank/DDBJ databases">
        <title>Whole-genome sequencing of Allorhizobium vitis.</title>
        <authorList>
            <person name="Gan H.M."/>
            <person name="Savka M.A."/>
        </authorList>
    </citation>
    <scope>NUCLEOTIDE SEQUENCE [LARGE SCALE GENOMIC DNA]</scope>
    <source>
        <strain evidence="1 2">AB4</strain>
    </source>
</reference>
<evidence type="ECO:0000313" key="1">
    <source>
        <dbReference type="EMBL" id="MUP04866.1"/>
    </source>
</evidence>
<sequence length="49" mass="5485">MTAQARMVENHGTKIQVGTPRLVTMMMMAAVTMIEKKWTLAIYANSTAR</sequence>
<protein>
    <submittedName>
        <fullName evidence="1">Uncharacterized protein</fullName>
    </submittedName>
</protein>
<accession>A0ABD6G7Z7</accession>
<evidence type="ECO:0000313" key="2">
    <source>
        <dbReference type="Proteomes" id="UP000175993"/>
    </source>
</evidence>
<dbReference type="RefSeq" id="WP_156584107.1">
    <property type="nucleotide sequence ID" value="NZ_CP118259.1"/>
</dbReference>
<proteinExistence type="predicted"/>
<comment type="caution">
    <text evidence="1">The sequence shown here is derived from an EMBL/GenBank/DDBJ whole genome shotgun (WGS) entry which is preliminary data.</text>
</comment>
<gene>
    <name evidence="1" type="ORF">BBI04_008575</name>
</gene>
<dbReference type="EMBL" id="MBEV02000003">
    <property type="protein sequence ID" value="MUP04866.1"/>
    <property type="molecule type" value="Genomic_DNA"/>
</dbReference>
<name>A0ABD6G7Z7_AGRVI</name>
<dbReference type="Proteomes" id="UP000175993">
    <property type="component" value="Unassembled WGS sequence"/>
</dbReference>